<dbReference type="OrthoDB" id="10036721at2759"/>
<reference evidence="2" key="1">
    <citation type="submission" date="2021-06" db="EMBL/GenBank/DDBJ databases">
        <authorList>
            <person name="Hodson N. C."/>
            <person name="Mongue J. A."/>
            <person name="Jaron S. K."/>
        </authorList>
    </citation>
    <scope>NUCLEOTIDE SEQUENCE</scope>
</reference>
<dbReference type="GO" id="GO:0003697">
    <property type="term" value="F:single-stranded DNA binding"/>
    <property type="evidence" value="ECO:0007669"/>
    <property type="project" value="TreeGrafter"/>
</dbReference>
<accession>A0A8J2KLH6</accession>
<gene>
    <name evidence="2" type="ORF">AFUS01_LOCUS29665</name>
</gene>
<feature type="domain" description="MCM OB" evidence="1">
    <location>
        <begin position="1"/>
        <end position="105"/>
    </location>
</feature>
<dbReference type="EMBL" id="CAJVCH010442163">
    <property type="protein sequence ID" value="CAG7819203.1"/>
    <property type="molecule type" value="Genomic_DNA"/>
</dbReference>
<dbReference type="GO" id="GO:0000727">
    <property type="term" value="P:double-strand break repair via break-induced replication"/>
    <property type="evidence" value="ECO:0007669"/>
    <property type="project" value="TreeGrafter"/>
</dbReference>
<evidence type="ECO:0000313" key="2">
    <source>
        <dbReference type="EMBL" id="CAG7819203.1"/>
    </source>
</evidence>
<organism evidence="2 3">
    <name type="scientific">Allacma fusca</name>
    <dbReference type="NCBI Taxonomy" id="39272"/>
    <lineage>
        <taxon>Eukaryota</taxon>
        <taxon>Metazoa</taxon>
        <taxon>Ecdysozoa</taxon>
        <taxon>Arthropoda</taxon>
        <taxon>Hexapoda</taxon>
        <taxon>Collembola</taxon>
        <taxon>Symphypleona</taxon>
        <taxon>Sminthuridae</taxon>
        <taxon>Allacma</taxon>
    </lineage>
</organism>
<dbReference type="GO" id="GO:0017116">
    <property type="term" value="F:single-stranded DNA helicase activity"/>
    <property type="evidence" value="ECO:0007669"/>
    <property type="project" value="TreeGrafter"/>
</dbReference>
<dbReference type="GO" id="GO:0042555">
    <property type="term" value="C:MCM complex"/>
    <property type="evidence" value="ECO:0007669"/>
    <property type="project" value="TreeGrafter"/>
</dbReference>
<evidence type="ECO:0000259" key="1">
    <source>
        <dbReference type="Pfam" id="PF17207"/>
    </source>
</evidence>
<dbReference type="Proteomes" id="UP000708208">
    <property type="component" value="Unassembled WGS sequence"/>
</dbReference>
<feature type="non-terminal residue" evidence="2">
    <location>
        <position position="1"/>
    </location>
</feature>
<dbReference type="InterPro" id="IPR031327">
    <property type="entry name" value="MCM"/>
</dbReference>
<protein>
    <recommendedName>
        <fullName evidence="1">MCM OB domain-containing protein</fullName>
    </recommendedName>
</protein>
<name>A0A8J2KLH6_9HEXA</name>
<dbReference type="PANTHER" id="PTHR11630:SF42">
    <property type="entry name" value="DNA REPLICATION LICENSING FACTOR MCM5"/>
    <property type="match status" value="1"/>
</dbReference>
<dbReference type="GO" id="GO:0006270">
    <property type="term" value="P:DNA replication initiation"/>
    <property type="evidence" value="ECO:0007669"/>
    <property type="project" value="TreeGrafter"/>
</dbReference>
<keyword evidence="3" id="KW-1185">Reference proteome</keyword>
<dbReference type="InterPro" id="IPR033762">
    <property type="entry name" value="MCM_OB"/>
</dbReference>
<dbReference type="PANTHER" id="PTHR11630">
    <property type="entry name" value="DNA REPLICATION LICENSING FACTOR MCM FAMILY MEMBER"/>
    <property type="match status" value="1"/>
</dbReference>
<dbReference type="Pfam" id="PF17207">
    <property type="entry name" value="MCM_OB"/>
    <property type="match status" value="1"/>
</dbReference>
<dbReference type="GO" id="GO:0043138">
    <property type="term" value="F:3'-5' DNA helicase activity"/>
    <property type="evidence" value="ECO:0007669"/>
    <property type="project" value="TreeGrafter"/>
</dbReference>
<evidence type="ECO:0000313" key="3">
    <source>
        <dbReference type="Proteomes" id="UP000708208"/>
    </source>
</evidence>
<comment type="caution">
    <text evidence="2">The sequence shown here is derived from an EMBL/GenBank/DDBJ whole genome shotgun (WGS) entry which is preliminary data.</text>
</comment>
<sequence>MCRSCRQVLPNIVLKAGMEGFAFPRKCASSVQGTLLGDAKCPLDPYFIMPDRCKCADFQTLKMQEAPESIPSGEMPRHIQLYCDRFLCEKAVPGNRVTITGVYCIKRANAPQKKSSQSKITVGVRVPYVRVLSIQLDMDGSGRSSHVSYTPAEEEQFRKLAAKPDCCDIIA</sequence>
<dbReference type="SMART" id="SM00350">
    <property type="entry name" value="MCM"/>
    <property type="match status" value="1"/>
</dbReference>
<dbReference type="GO" id="GO:0005634">
    <property type="term" value="C:nucleus"/>
    <property type="evidence" value="ECO:0007669"/>
    <property type="project" value="TreeGrafter"/>
</dbReference>
<dbReference type="GO" id="GO:0005524">
    <property type="term" value="F:ATP binding"/>
    <property type="evidence" value="ECO:0007669"/>
    <property type="project" value="InterPro"/>
</dbReference>
<proteinExistence type="predicted"/>
<dbReference type="AlphaFoldDB" id="A0A8J2KLH6"/>